<reference evidence="2 3" key="1">
    <citation type="submission" date="2019-12" db="EMBL/GenBank/DDBJ databases">
        <authorList>
            <person name="Floudas D."/>
            <person name="Bentzer J."/>
            <person name="Ahren D."/>
            <person name="Johansson T."/>
            <person name="Persson P."/>
            <person name="Tunlid A."/>
        </authorList>
    </citation>
    <scope>NUCLEOTIDE SEQUENCE [LARGE SCALE GENOMIC DNA]</scope>
    <source>
        <strain evidence="2 3">CBS 102.39</strain>
    </source>
</reference>
<comment type="caution">
    <text evidence="2">The sequence shown here is derived from an EMBL/GenBank/DDBJ whole genome shotgun (WGS) entry which is preliminary data.</text>
</comment>
<dbReference type="AlphaFoldDB" id="A0A8H4QJ32"/>
<feature type="region of interest" description="Disordered" evidence="1">
    <location>
        <begin position="137"/>
        <end position="182"/>
    </location>
</feature>
<dbReference type="Proteomes" id="UP000521872">
    <property type="component" value="Unassembled WGS sequence"/>
</dbReference>
<name>A0A8H4QJ32_9AGAR</name>
<evidence type="ECO:0000256" key="1">
    <source>
        <dbReference type="SAM" id="MobiDB-lite"/>
    </source>
</evidence>
<dbReference type="EMBL" id="JAACJL010000057">
    <property type="protein sequence ID" value="KAF4611858.1"/>
    <property type="molecule type" value="Genomic_DNA"/>
</dbReference>
<accession>A0A8H4QJ32</accession>
<evidence type="ECO:0000313" key="2">
    <source>
        <dbReference type="EMBL" id="KAF4611858.1"/>
    </source>
</evidence>
<proteinExistence type="predicted"/>
<sequence>MKIISYTNLNRNLNRAAAANANATSRGRNPSKACTPFKPLRISQMQVHFKPNVVVAIANADASVSVSVAAAAEGRGAPAVPPPVSVPEVINPAPSSRGSKENNKGVVVGEDAASAAVKDASKESAEQLGLSMKDVRAFEHERQRTKRAEERAARRAKKGNAGFSSSRKGRDEGRAKGSSLKAGGAEDVDAEYILGGVIPNTSSTAARKLMNDVPPVLPSMKIDPKPVEISLSELVFSKSQGRTRSREGKARSQTSKTVAAGLGLGEEGFEWVPAVRAVIALDEIDFKLGNGAVAKNNVLGARDMEVDEPWECVSVDGDVETFSSATSNAGDREFSYADIVLGKAGPVSEVEDTK</sequence>
<organism evidence="2 3">
    <name type="scientific">Agrocybe pediades</name>
    <dbReference type="NCBI Taxonomy" id="84607"/>
    <lineage>
        <taxon>Eukaryota</taxon>
        <taxon>Fungi</taxon>
        <taxon>Dikarya</taxon>
        <taxon>Basidiomycota</taxon>
        <taxon>Agaricomycotina</taxon>
        <taxon>Agaricomycetes</taxon>
        <taxon>Agaricomycetidae</taxon>
        <taxon>Agaricales</taxon>
        <taxon>Agaricineae</taxon>
        <taxon>Strophariaceae</taxon>
        <taxon>Agrocybe</taxon>
    </lineage>
</organism>
<feature type="compositionally biased region" description="Basic and acidic residues" evidence="1">
    <location>
        <begin position="137"/>
        <end position="153"/>
    </location>
</feature>
<evidence type="ECO:0000313" key="3">
    <source>
        <dbReference type="Proteomes" id="UP000521872"/>
    </source>
</evidence>
<gene>
    <name evidence="2" type="ORF">D9613_004344</name>
</gene>
<keyword evidence="3" id="KW-1185">Reference proteome</keyword>
<protein>
    <submittedName>
        <fullName evidence="2">Uncharacterized protein</fullName>
    </submittedName>
</protein>